<dbReference type="InterPro" id="IPR048020">
    <property type="entry name" value="Transpos_IS3"/>
</dbReference>
<feature type="domain" description="Integrase catalytic" evidence="1">
    <location>
        <begin position="47"/>
        <end position="208"/>
    </location>
</feature>
<dbReference type="Gene3D" id="3.30.420.10">
    <property type="entry name" value="Ribonuclease H-like superfamily/Ribonuclease H"/>
    <property type="match status" value="1"/>
</dbReference>
<dbReference type="NCBIfam" id="NF033516">
    <property type="entry name" value="transpos_IS3"/>
    <property type="match status" value="1"/>
</dbReference>
<dbReference type="EMBL" id="JBHUOR010000016">
    <property type="protein sequence ID" value="MFD2867359.1"/>
    <property type="molecule type" value="Genomic_DNA"/>
</dbReference>
<organism evidence="2 3">
    <name type="scientific">Kurthia populi</name>
    <dbReference type="NCBI Taxonomy" id="1562132"/>
    <lineage>
        <taxon>Bacteria</taxon>
        <taxon>Bacillati</taxon>
        <taxon>Bacillota</taxon>
        <taxon>Bacilli</taxon>
        <taxon>Bacillales</taxon>
        <taxon>Caryophanaceae</taxon>
        <taxon>Kurthia</taxon>
    </lineage>
</organism>
<dbReference type="PANTHER" id="PTHR46889">
    <property type="entry name" value="TRANSPOSASE INSF FOR INSERTION SEQUENCE IS3B-RELATED"/>
    <property type="match status" value="1"/>
</dbReference>
<accession>A0ABW5XWL5</accession>
<dbReference type="RefSeq" id="WP_380146691.1">
    <property type="nucleotide sequence ID" value="NZ_JBHUOR010000016.1"/>
</dbReference>
<dbReference type="Pfam" id="PF13333">
    <property type="entry name" value="rve_2"/>
    <property type="match status" value="1"/>
</dbReference>
<keyword evidence="3" id="KW-1185">Reference proteome</keyword>
<evidence type="ECO:0000259" key="1">
    <source>
        <dbReference type="PROSITE" id="PS50994"/>
    </source>
</evidence>
<gene>
    <name evidence="2" type="ORF">ACFSY7_02445</name>
</gene>
<sequence>EHAISKGTVQRIMRDNAWQCIVKKKKYRHKSGKSAIIAENKVKRTFMAEKPRQKLVTDITYLPFGNKLLYLSTIMDVFNREIIAYTIGDKQDIAFVLDTLNQVEDLPSGCLLHSDQGSVYTSHEYQQAVKEKGIIMSMSRKGTPADNAIIETFHASLKCETFYLEGLLRTTNDVVVQTVQAYINYDNHTRILAKLNHLSPVEYRKKMVQQEFDGDS</sequence>
<proteinExistence type="predicted"/>
<evidence type="ECO:0000313" key="3">
    <source>
        <dbReference type="Proteomes" id="UP001597568"/>
    </source>
</evidence>
<dbReference type="PANTHER" id="PTHR46889:SF4">
    <property type="entry name" value="TRANSPOSASE INSO FOR INSERTION SEQUENCE ELEMENT IS911B-RELATED"/>
    <property type="match status" value="1"/>
</dbReference>
<dbReference type="Pfam" id="PF00665">
    <property type="entry name" value="rve"/>
    <property type="match status" value="1"/>
</dbReference>
<dbReference type="InterPro" id="IPR050900">
    <property type="entry name" value="Transposase_IS3/IS150/IS904"/>
</dbReference>
<dbReference type="PROSITE" id="PS50994">
    <property type="entry name" value="INTEGRASE"/>
    <property type="match status" value="1"/>
</dbReference>
<dbReference type="InterPro" id="IPR036397">
    <property type="entry name" value="RNaseH_sf"/>
</dbReference>
<dbReference type="SUPFAM" id="SSF53098">
    <property type="entry name" value="Ribonuclease H-like"/>
    <property type="match status" value="1"/>
</dbReference>
<protein>
    <submittedName>
        <fullName evidence="2">IS3 family transposase</fullName>
    </submittedName>
</protein>
<dbReference type="Proteomes" id="UP001597568">
    <property type="component" value="Unassembled WGS sequence"/>
</dbReference>
<dbReference type="InterPro" id="IPR001584">
    <property type="entry name" value="Integrase_cat-core"/>
</dbReference>
<comment type="caution">
    <text evidence="2">The sequence shown here is derived from an EMBL/GenBank/DDBJ whole genome shotgun (WGS) entry which is preliminary data.</text>
</comment>
<feature type="non-terminal residue" evidence="2">
    <location>
        <position position="1"/>
    </location>
</feature>
<dbReference type="InterPro" id="IPR012337">
    <property type="entry name" value="RNaseH-like_sf"/>
</dbReference>
<name>A0ABW5XWL5_9BACL</name>
<evidence type="ECO:0000313" key="2">
    <source>
        <dbReference type="EMBL" id="MFD2867359.1"/>
    </source>
</evidence>
<reference evidence="3" key="1">
    <citation type="journal article" date="2019" name="Int. J. Syst. Evol. Microbiol.">
        <title>The Global Catalogue of Microorganisms (GCM) 10K type strain sequencing project: providing services to taxonomists for standard genome sequencing and annotation.</title>
        <authorList>
            <consortium name="The Broad Institute Genomics Platform"/>
            <consortium name="The Broad Institute Genome Sequencing Center for Infectious Disease"/>
            <person name="Wu L."/>
            <person name="Ma J."/>
        </authorList>
    </citation>
    <scope>NUCLEOTIDE SEQUENCE [LARGE SCALE GENOMIC DNA]</scope>
    <source>
        <strain evidence="3">KCTC 33522</strain>
    </source>
</reference>